<gene>
    <name evidence="11" type="primary">MAT1-1-1</name>
    <name evidence="10" type="ORF">B9Z65_1414</name>
</gene>
<name>A0A2P7YFU3_9PEZI</name>
<keyword evidence="3 7" id="KW-0238">DNA-binding</keyword>
<dbReference type="GO" id="GO:0005634">
    <property type="term" value="C:nucleus"/>
    <property type="evidence" value="ECO:0007669"/>
    <property type="project" value="UniProtKB-SubCell"/>
</dbReference>
<evidence type="ECO:0000256" key="5">
    <source>
        <dbReference type="ARBA" id="ARBA00023242"/>
    </source>
</evidence>
<keyword evidence="2 7" id="KW-0805">Transcription regulation</keyword>
<dbReference type="PROSITE" id="PS51325">
    <property type="entry name" value="ALPHA_BOX"/>
    <property type="match status" value="1"/>
</dbReference>
<proteinExistence type="inferred from homology"/>
<dbReference type="GO" id="GO:0008301">
    <property type="term" value="F:DNA binding, bending"/>
    <property type="evidence" value="ECO:0007669"/>
    <property type="project" value="InterPro"/>
</dbReference>
<comment type="subcellular location">
    <subcellularLocation>
        <location evidence="7">Nucleus</location>
    </subcellularLocation>
</comment>
<keyword evidence="5 7" id="KW-0539">Nucleus</keyword>
<evidence type="ECO:0000256" key="6">
    <source>
        <dbReference type="ARBA" id="ARBA00035106"/>
    </source>
</evidence>
<keyword evidence="12" id="KW-1185">Reference proteome</keyword>
<evidence type="ECO:0000256" key="7">
    <source>
        <dbReference type="RuleBase" id="RU003516"/>
    </source>
</evidence>
<evidence type="ECO:0000256" key="1">
    <source>
        <dbReference type="ARBA" id="ARBA00015083"/>
    </source>
</evidence>
<dbReference type="Pfam" id="PF04769">
    <property type="entry name" value="MATalpha_HMGbox"/>
    <property type="match status" value="1"/>
</dbReference>
<evidence type="ECO:0000313" key="10">
    <source>
        <dbReference type="EMBL" id="PSK34831.1"/>
    </source>
</evidence>
<reference evidence="11" key="2">
    <citation type="submission" date="2019-10" db="EMBL/GenBank/DDBJ databases">
        <authorList>
            <person name="Cheng Q."/>
        </authorList>
    </citation>
    <scope>NUCLEOTIDE SEQUENCE</scope>
</reference>
<dbReference type="EMBL" id="MN607981">
    <property type="protein sequence ID" value="QLL26889.1"/>
    <property type="molecule type" value="Genomic_DNA"/>
</dbReference>
<dbReference type="InterPro" id="IPR006856">
    <property type="entry name" value="MATalpha_HMGbox"/>
</dbReference>
<evidence type="ECO:0000256" key="2">
    <source>
        <dbReference type="ARBA" id="ARBA00023015"/>
    </source>
</evidence>
<dbReference type="Proteomes" id="UP000243723">
    <property type="component" value="Unassembled WGS sequence"/>
</dbReference>
<dbReference type="GO" id="GO:0045895">
    <property type="term" value="P:positive regulation of mating-type specific transcription, DNA-templated"/>
    <property type="evidence" value="ECO:0007669"/>
    <property type="project" value="InterPro"/>
</dbReference>
<evidence type="ECO:0000313" key="12">
    <source>
        <dbReference type="Proteomes" id="UP000243723"/>
    </source>
</evidence>
<comment type="function">
    <text evidence="6">Mating type proteins are sequence specific DNA-binding proteins that act as master switches in fungal differentiation by controlling gene expression in a cell type-specific fashion. Transcriptional activator that induces the transcription of alpha-specific genes.</text>
</comment>
<reference evidence="10 12" key="1">
    <citation type="submission" date="2017-05" db="EMBL/GenBank/DDBJ databases">
        <title>Draft genome sequence of Elsinoe australis.</title>
        <authorList>
            <person name="Cheng Q."/>
        </authorList>
    </citation>
    <scope>NUCLEOTIDE SEQUENCE [LARGE SCALE GENOMIC DNA]</scope>
    <source>
        <strain evidence="10 12">NL1</strain>
    </source>
</reference>
<organism evidence="10 12">
    <name type="scientific">Elsinoe australis</name>
    <dbReference type="NCBI Taxonomy" id="40998"/>
    <lineage>
        <taxon>Eukaryota</taxon>
        <taxon>Fungi</taxon>
        <taxon>Dikarya</taxon>
        <taxon>Ascomycota</taxon>
        <taxon>Pezizomycotina</taxon>
        <taxon>Dothideomycetes</taxon>
        <taxon>Dothideomycetidae</taxon>
        <taxon>Myriangiales</taxon>
        <taxon>Elsinoaceae</taxon>
        <taxon>Elsinoe</taxon>
    </lineage>
</organism>
<protein>
    <recommendedName>
        <fullName evidence="1">Mating-type protein MAT-1</fullName>
    </recommendedName>
</protein>
<accession>A0A2P7YFU3</accession>
<evidence type="ECO:0000259" key="9">
    <source>
        <dbReference type="PROSITE" id="PS51325"/>
    </source>
</evidence>
<feature type="region of interest" description="Disordered" evidence="8">
    <location>
        <begin position="219"/>
        <end position="265"/>
    </location>
</feature>
<evidence type="ECO:0000256" key="8">
    <source>
        <dbReference type="SAM" id="MobiDB-lite"/>
    </source>
</evidence>
<dbReference type="AlphaFoldDB" id="A0A2P7YFU3"/>
<feature type="compositionally biased region" description="Low complexity" evidence="8">
    <location>
        <begin position="237"/>
        <end position="248"/>
    </location>
</feature>
<dbReference type="OrthoDB" id="5398665at2759"/>
<sequence>MAEHMASLLAKFDSNQLSAIFAALNDMPTASDNSATCNSSQSAKSRHGNRKSLKARIAAHGAKLEDNKSARPLNSWMAFRSFYSPIFKSFQQKDISGYVKDLWAADQYKAKWTIIAKSYSVIRERVTKDKLPLDVFLNVVAPHAGALARESYLSIMGWYLVDIDGVKTLKRAFVPSPEMIPESYQTTMVSPQQLVTFCVRQGLVSLSDLSAQRTNTPNLTMATQPTVGRPRSTPAQRRIANARTPARANTRRHGEPRQDNNHAAARARVQQAVMVNNQNAIGNSSSVRQIVYEGNQAHQAPGPYPFIDSFDPLSSADFPIFEPTAGSTDSVFDIGNVSTYVAPPSSERPEDFDIDQFLNDAMMEFNDSN</sequence>
<keyword evidence="4 7" id="KW-0804">Transcription</keyword>
<comment type="similarity">
    <text evidence="7">Belongs to the MATALPHA1 family.</text>
</comment>
<dbReference type="EMBL" id="NHZQ01000445">
    <property type="protein sequence ID" value="PSK34831.1"/>
    <property type="molecule type" value="Genomic_DNA"/>
</dbReference>
<feature type="domain" description="Alpha box" evidence="9">
    <location>
        <begin position="68"/>
        <end position="123"/>
    </location>
</feature>
<evidence type="ECO:0000256" key="4">
    <source>
        <dbReference type="ARBA" id="ARBA00023163"/>
    </source>
</evidence>
<evidence type="ECO:0000313" key="11">
    <source>
        <dbReference type="EMBL" id="QLL26889.1"/>
    </source>
</evidence>
<evidence type="ECO:0000256" key="3">
    <source>
        <dbReference type="ARBA" id="ARBA00023125"/>
    </source>
</evidence>